<dbReference type="EMBL" id="JACCBX010000015">
    <property type="protein sequence ID" value="NYE08686.1"/>
    <property type="molecule type" value="Genomic_DNA"/>
</dbReference>
<comment type="caution">
    <text evidence="1">The sequence shown here is derived from an EMBL/GenBank/DDBJ whole genome shotgun (WGS) entry which is preliminary data.</text>
</comment>
<organism evidence="1 2">
    <name type="scientific">Neobacillus niacini</name>
    <dbReference type="NCBI Taxonomy" id="86668"/>
    <lineage>
        <taxon>Bacteria</taxon>
        <taxon>Bacillati</taxon>
        <taxon>Bacillota</taxon>
        <taxon>Bacilli</taxon>
        <taxon>Bacillales</taxon>
        <taxon>Bacillaceae</taxon>
        <taxon>Neobacillus</taxon>
    </lineage>
</organism>
<dbReference type="AlphaFoldDB" id="A0A852TLV9"/>
<protein>
    <recommendedName>
        <fullName evidence="3">DUF1259 domain-containing protein</fullName>
    </recommendedName>
</protein>
<proteinExistence type="predicted"/>
<reference evidence="2" key="1">
    <citation type="submission" date="2020-07" db="EMBL/GenBank/DDBJ databases">
        <authorList>
            <person name="Partida-Martinez L."/>
            <person name="Huntemann M."/>
            <person name="Clum A."/>
            <person name="Wang J."/>
            <person name="Palaniappan K."/>
            <person name="Ritter S."/>
            <person name="Chen I.-M."/>
            <person name="Stamatis D."/>
            <person name="Reddy T."/>
            <person name="O'Malley R."/>
            <person name="Daum C."/>
            <person name="Shapiro N."/>
            <person name="Ivanova N."/>
            <person name="Kyrpides N."/>
            <person name="Woyke T."/>
        </authorList>
    </citation>
    <scope>NUCLEOTIDE SEQUENCE [LARGE SCALE GENOMIC DNA]</scope>
    <source>
        <strain evidence="2">AT2.8</strain>
    </source>
</reference>
<gene>
    <name evidence="1" type="ORF">F4694_005535</name>
</gene>
<dbReference type="Pfam" id="PF07485">
    <property type="entry name" value="DUF1529"/>
    <property type="match status" value="1"/>
</dbReference>
<dbReference type="Proteomes" id="UP000548423">
    <property type="component" value="Unassembled WGS sequence"/>
</dbReference>
<accession>A0A852TLV9</accession>
<dbReference type="InterPro" id="IPR011094">
    <property type="entry name" value="Uncharacterised_LppY/LpqO"/>
</dbReference>
<name>A0A852TLV9_9BACI</name>
<sequence>MHVYSSPISYTLERNLNVSIHGRPIRGELGTKIVFESMDSYGNILNRGETVILPEEILHFSNHLVENGITISAVHNHWLFTEPNILYIHFQSVEPPLIFVRKISEALKVLK</sequence>
<evidence type="ECO:0000313" key="1">
    <source>
        <dbReference type="EMBL" id="NYE08686.1"/>
    </source>
</evidence>
<evidence type="ECO:0008006" key="3">
    <source>
        <dbReference type="Google" id="ProtNLM"/>
    </source>
</evidence>
<evidence type="ECO:0000313" key="2">
    <source>
        <dbReference type="Proteomes" id="UP000548423"/>
    </source>
</evidence>
<reference evidence="2" key="2">
    <citation type="submission" date="2020-08" db="EMBL/GenBank/DDBJ databases">
        <title>The Agave Microbiome: Exploring the role of microbial communities in plant adaptations to desert environments.</title>
        <authorList>
            <person name="Partida-Martinez L.P."/>
        </authorList>
    </citation>
    <scope>NUCLEOTIDE SEQUENCE [LARGE SCALE GENOMIC DNA]</scope>
    <source>
        <strain evidence="2">AT2.8</strain>
    </source>
</reference>